<name>A0A4Y9FR45_STRAI</name>
<dbReference type="AlphaFoldDB" id="A0A4Y9FR45"/>
<reference evidence="1 2" key="1">
    <citation type="submission" date="2019-03" db="EMBL/GenBank/DDBJ databases">
        <title>Diversity of the mouse oral microbiome.</title>
        <authorList>
            <person name="Joseph S."/>
            <person name="Aduse-Opoku J."/>
            <person name="Curtis M."/>
            <person name="Wade W."/>
            <person name="Hashim A."/>
        </authorList>
    </citation>
    <scope>NUCLEOTIDE SEQUENCE [LARGE SCALE GENOMIC DNA]</scope>
    <source>
        <strain evidence="1 2">HT4</strain>
    </source>
</reference>
<accession>A0A4Y9FR45</accession>
<gene>
    <name evidence="1" type="ORF">E4U01_01630</name>
</gene>
<proteinExistence type="predicted"/>
<organism evidence="1 2">
    <name type="scientific">Streptococcus acidominimus</name>
    <dbReference type="NCBI Taxonomy" id="1326"/>
    <lineage>
        <taxon>Bacteria</taxon>
        <taxon>Bacillati</taxon>
        <taxon>Bacillota</taxon>
        <taxon>Bacilli</taxon>
        <taxon>Lactobacillales</taxon>
        <taxon>Streptococcaceae</taxon>
        <taxon>Streptococcus</taxon>
    </lineage>
</organism>
<dbReference type="Gene3D" id="1.10.150.480">
    <property type="match status" value="1"/>
</dbReference>
<protein>
    <submittedName>
        <fullName evidence="1">Uncharacterized protein</fullName>
    </submittedName>
</protein>
<sequence length="74" mass="8568">MTGADLEVAILKVIYNGFGNDAARLQAKYGLSDDVFRRVTNMLSGILQVIRIFHLRMYHQSLALQLKKRLYLWL</sequence>
<dbReference type="RefSeq" id="WP_135052223.1">
    <property type="nucleotide sequence ID" value="NZ_CAKOCW010000006.1"/>
</dbReference>
<dbReference type="EMBL" id="SPQA01000003">
    <property type="protein sequence ID" value="TFU31671.1"/>
    <property type="molecule type" value="Genomic_DNA"/>
</dbReference>
<comment type="caution">
    <text evidence="1">The sequence shown here is derived from an EMBL/GenBank/DDBJ whole genome shotgun (WGS) entry which is preliminary data.</text>
</comment>
<evidence type="ECO:0000313" key="1">
    <source>
        <dbReference type="EMBL" id="TFU31671.1"/>
    </source>
</evidence>
<dbReference type="OrthoDB" id="2237748at2"/>
<evidence type="ECO:0000313" key="2">
    <source>
        <dbReference type="Proteomes" id="UP000297747"/>
    </source>
</evidence>
<dbReference type="Proteomes" id="UP000297747">
    <property type="component" value="Unassembled WGS sequence"/>
</dbReference>